<evidence type="ECO:0000256" key="1">
    <source>
        <dbReference type="SAM" id="MobiDB-lite"/>
    </source>
</evidence>
<dbReference type="EMBL" id="JAMKFB020000025">
    <property type="protein sequence ID" value="KAL0154619.1"/>
    <property type="molecule type" value="Genomic_DNA"/>
</dbReference>
<accession>A0ABD0MX99</accession>
<feature type="compositionally biased region" description="Low complexity" evidence="1">
    <location>
        <begin position="10"/>
        <end position="29"/>
    </location>
</feature>
<comment type="caution">
    <text evidence="2">The sequence shown here is derived from an EMBL/GenBank/DDBJ whole genome shotgun (WGS) entry which is preliminary data.</text>
</comment>
<gene>
    <name evidence="2" type="ORF">M9458_048882</name>
</gene>
<dbReference type="AlphaFoldDB" id="A0ABD0MX99"/>
<proteinExistence type="predicted"/>
<dbReference type="Proteomes" id="UP001529510">
    <property type="component" value="Unassembled WGS sequence"/>
</dbReference>
<organism evidence="2 3">
    <name type="scientific">Cirrhinus mrigala</name>
    <name type="common">Mrigala</name>
    <dbReference type="NCBI Taxonomy" id="683832"/>
    <lineage>
        <taxon>Eukaryota</taxon>
        <taxon>Metazoa</taxon>
        <taxon>Chordata</taxon>
        <taxon>Craniata</taxon>
        <taxon>Vertebrata</taxon>
        <taxon>Euteleostomi</taxon>
        <taxon>Actinopterygii</taxon>
        <taxon>Neopterygii</taxon>
        <taxon>Teleostei</taxon>
        <taxon>Ostariophysi</taxon>
        <taxon>Cypriniformes</taxon>
        <taxon>Cyprinidae</taxon>
        <taxon>Labeoninae</taxon>
        <taxon>Labeonini</taxon>
        <taxon>Cirrhinus</taxon>
    </lineage>
</organism>
<keyword evidence="3" id="KW-1185">Reference proteome</keyword>
<sequence length="54" mass="5709">VDTTVNNDASTSISTSSSSSSHPPVSVSTHFLDSTHCTCEQGYSISRHNSTFCT</sequence>
<evidence type="ECO:0000313" key="3">
    <source>
        <dbReference type="Proteomes" id="UP001529510"/>
    </source>
</evidence>
<evidence type="ECO:0000313" key="2">
    <source>
        <dbReference type="EMBL" id="KAL0154619.1"/>
    </source>
</evidence>
<feature type="non-terminal residue" evidence="2">
    <location>
        <position position="54"/>
    </location>
</feature>
<feature type="non-terminal residue" evidence="2">
    <location>
        <position position="1"/>
    </location>
</feature>
<protein>
    <submittedName>
        <fullName evidence="2">Uncharacterized protein</fullName>
    </submittedName>
</protein>
<reference evidence="2 3" key="1">
    <citation type="submission" date="2024-05" db="EMBL/GenBank/DDBJ databases">
        <title>Genome sequencing and assembly of Indian major carp, Cirrhinus mrigala (Hamilton, 1822).</title>
        <authorList>
            <person name="Mohindra V."/>
            <person name="Chowdhury L.M."/>
            <person name="Lal K."/>
            <person name="Jena J.K."/>
        </authorList>
    </citation>
    <scope>NUCLEOTIDE SEQUENCE [LARGE SCALE GENOMIC DNA]</scope>
    <source>
        <strain evidence="2">CM1030</strain>
        <tissue evidence="2">Blood</tissue>
    </source>
</reference>
<feature type="region of interest" description="Disordered" evidence="1">
    <location>
        <begin position="1"/>
        <end position="29"/>
    </location>
</feature>
<name>A0ABD0MX99_CIRMR</name>